<evidence type="ECO:0000256" key="2">
    <source>
        <dbReference type="ARBA" id="ARBA00022840"/>
    </source>
</evidence>
<dbReference type="Pfam" id="PF00069">
    <property type="entry name" value="Pkinase"/>
    <property type="match status" value="1"/>
</dbReference>
<dbReference type="EMBL" id="JANTQA010000036">
    <property type="protein sequence ID" value="KAJ3436321.1"/>
    <property type="molecule type" value="Genomic_DNA"/>
</dbReference>
<comment type="similarity">
    <text evidence="4">Belongs to the protein kinase superfamily.</text>
</comment>
<dbReference type="Gene3D" id="1.10.510.10">
    <property type="entry name" value="Transferase(Phosphotransferase) domain 1"/>
    <property type="match status" value="1"/>
</dbReference>
<reference evidence="7" key="1">
    <citation type="submission" date="2022-08" db="EMBL/GenBank/DDBJ databases">
        <title>Novel sulphate-reducing endosymbionts in the free-living metamonad Anaeramoeba.</title>
        <authorList>
            <person name="Jerlstrom-Hultqvist J."/>
            <person name="Cepicka I."/>
            <person name="Gallot-Lavallee L."/>
            <person name="Salas-Leiva D."/>
            <person name="Curtis B.A."/>
            <person name="Zahonova K."/>
            <person name="Pipaliya S."/>
            <person name="Dacks J."/>
            <person name="Roger A.J."/>
        </authorList>
    </citation>
    <scope>NUCLEOTIDE SEQUENCE</scope>
    <source>
        <strain evidence="7">Busselton2</strain>
    </source>
</reference>
<dbReference type="PROSITE" id="PS50011">
    <property type="entry name" value="PROTEIN_KINASE_DOM"/>
    <property type="match status" value="1"/>
</dbReference>
<dbReference type="Gene3D" id="2.60.200.20">
    <property type="match status" value="1"/>
</dbReference>
<dbReference type="GO" id="GO:0005524">
    <property type="term" value="F:ATP binding"/>
    <property type="evidence" value="ECO:0007669"/>
    <property type="project" value="UniProtKB-UniRule"/>
</dbReference>
<evidence type="ECO:0000256" key="3">
    <source>
        <dbReference type="PROSITE-ProRule" id="PRU10141"/>
    </source>
</evidence>
<accession>A0AAV7Z2H4</accession>
<dbReference type="PANTHER" id="PTHR24347">
    <property type="entry name" value="SERINE/THREONINE-PROTEIN KINASE"/>
    <property type="match status" value="1"/>
</dbReference>
<dbReference type="SMART" id="SM00220">
    <property type="entry name" value="S_TKc"/>
    <property type="match status" value="1"/>
</dbReference>
<dbReference type="PROSITE" id="PS00107">
    <property type="entry name" value="PROTEIN_KINASE_ATP"/>
    <property type="match status" value="1"/>
</dbReference>
<dbReference type="SMART" id="SM00240">
    <property type="entry name" value="FHA"/>
    <property type="match status" value="1"/>
</dbReference>
<dbReference type="PROSITE" id="PS00108">
    <property type="entry name" value="PROTEIN_KINASE_ST"/>
    <property type="match status" value="1"/>
</dbReference>
<dbReference type="InterPro" id="IPR011009">
    <property type="entry name" value="Kinase-like_dom_sf"/>
</dbReference>
<keyword evidence="2 3" id="KW-0067">ATP-binding</keyword>
<dbReference type="CDD" id="cd05117">
    <property type="entry name" value="STKc_CAMK"/>
    <property type="match status" value="1"/>
</dbReference>
<dbReference type="Proteomes" id="UP001146793">
    <property type="component" value="Unassembled WGS sequence"/>
</dbReference>
<dbReference type="PROSITE" id="PS50006">
    <property type="entry name" value="FHA_DOMAIN"/>
    <property type="match status" value="1"/>
</dbReference>
<keyword evidence="7" id="KW-0808">Transferase</keyword>
<dbReference type="InterPro" id="IPR008984">
    <property type="entry name" value="SMAD_FHA_dom_sf"/>
</dbReference>
<evidence type="ECO:0000313" key="7">
    <source>
        <dbReference type="EMBL" id="KAJ3436321.1"/>
    </source>
</evidence>
<feature type="domain" description="Protein kinase" evidence="6">
    <location>
        <begin position="159"/>
        <end position="429"/>
    </location>
</feature>
<dbReference type="FunFam" id="1.10.510.10:FF:000571">
    <property type="entry name" value="Maternal embryonic leucine zipper kinase"/>
    <property type="match status" value="1"/>
</dbReference>
<dbReference type="SUPFAM" id="SSF49879">
    <property type="entry name" value="SMAD/FHA domain"/>
    <property type="match status" value="1"/>
</dbReference>
<dbReference type="FunFam" id="3.30.200.20:FF:000042">
    <property type="entry name" value="Aurora kinase A"/>
    <property type="match status" value="1"/>
</dbReference>
<dbReference type="SUPFAM" id="SSF56112">
    <property type="entry name" value="Protein kinase-like (PK-like)"/>
    <property type="match status" value="1"/>
</dbReference>
<keyword evidence="7" id="KW-0418">Kinase</keyword>
<keyword evidence="1 3" id="KW-0547">Nucleotide-binding</keyword>
<evidence type="ECO:0000313" key="8">
    <source>
        <dbReference type="Proteomes" id="UP001146793"/>
    </source>
</evidence>
<dbReference type="InterPro" id="IPR017441">
    <property type="entry name" value="Protein_kinase_ATP_BS"/>
</dbReference>
<dbReference type="AlphaFoldDB" id="A0AAV7Z2H4"/>
<feature type="domain" description="FHA" evidence="5">
    <location>
        <begin position="47"/>
        <end position="97"/>
    </location>
</feature>
<dbReference type="InterPro" id="IPR000719">
    <property type="entry name" value="Prot_kinase_dom"/>
</dbReference>
<organism evidence="7 8">
    <name type="scientific">Anaeramoeba flamelloides</name>
    <dbReference type="NCBI Taxonomy" id="1746091"/>
    <lineage>
        <taxon>Eukaryota</taxon>
        <taxon>Metamonada</taxon>
        <taxon>Anaeramoebidae</taxon>
        <taxon>Anaeramoeba</taxon>
    </lineage>
</organism>
<dbReference type="InterPro" id="IPR000253">
    <property type="entry name" value="FHA_dom"/>
</dbReference>
<protein>
    <submittedName>
        <fullName evidence="7">Ovarian-specific serine/threonine-protein kinase lok-related</fullName>
    </submittedName>
</protein>
<dbReference type="InterPro" id="IPR008271">
    <property type="entry name" value="Ser/Thr_kinase_AS"/>
</dbReference>
<dbReference type="GO" id="GO:0004674">
    <property type="term" value="F:protein serine/threonine kinase activity"/>
    <property type="evidence" value="ECO:0007669"/>
    <property type="project" value="UniProtKB-KW"/>
</dbReference>
<sequence length="500" mass="57311">MEICMEPCNSPLKSEQKNSKQEEKEEYFSLISLNSLSSNLSFSKDVVTFGRGYETDHQFKDPRISKVHCKVKRNVKTNEFIVQDCSTNGTYINDQRIGRNKSLLINSGDSISFYAPPKKRKTINRENTLVFIFQNRLKKTLKNQFSVDEIEESEFCQYYTIGKTLGKGSFGTVYEGTNLSTDRKVALKIIDKNKAMGLGQNMQLVSEIEILTKLDHPHTIGIEKVFETTNYLIIALELITGGDLGQLLSRCGQLDEDLAKSLFYQIITAVDYLHEEGIVHRDLKPENILLTNKSRQPQIKITDFGLSKIITMNHNLKTMCGTPAYLAPEILNSGIFGYSKNVDLWSCGVILYQMLSGELPFNNSNTNNNNQNNNNFNNLFQKIQESYLGFNEALWENISPSAQDLVENLLIKNPQKRFTTKQALNHQWFVDFEEDPKSFQTEMLRKQQTILIPNQCNTPIKKKIINNTLFNNSTPYNNNIYEDETLEMFQSSESFAEINF</sequence>
<comment type="caution">
    <text evidence="7">The sequence shown here is derived from an EMBL/GenBank/DDBJ whole genome shotgun (WGS) entry which is preliminary data.</text>
</comment>
<evidence type="ECO:0000256" key="4">
    <source>
        <dbReference type="RuleBase" id="RU000304"/>
    </source>
</evidence>
<dbReference type="Pfam" id="PF00498">
    <property type="entry name" value="FHA"/>
    <property type="match status" value="1"/>
</dbReference>
<name>A0AAV7Z2H4_9EUKA</name>
<evidence type="ECO:0000259" key="6">
    <source>
        <dbReference type="PROSITE" id="PS50011"/>
    </source>
</evidence>
<proteinExistence type="inferred from homology"/>
<evidence type="ECO:0000259" key="5">
    <source>
        <dbReference type="PROSITE" id="PS50006"/>
    </source>
</evidence>
<feature type="binding site" evidence="3">
    <location>
        <position position="188"/>
    </location>
    <ligand>
        <name>ATP</name>
        <dbReference type="ChEBI" id="CHEBI:30616"/>
    </ligand>
</feature>
<evidence type="ECO:0000256" key="1">
    <source>
        <dbReference type="ARBA" id="ARBA00022741"/>
    </source>
</evidence>
<keyword evidence="4" id="KW-0723">Serine/threonine-protein kinase</keyword>
<gene>
    <name evidence="7" type="ORF">M0812_18378</name>
</gene>